<name>A0A0F5I790_BACTR</name>
<comment type="caution">
    <text evidence="1">The sequence shown here is derived from an EMBL/GenBank/DDBJ whole genome shotgun (WGS) entry which is preliminary data.</text>
</comment>
<reference evidence="1" key="1">
    <citation type="submission" date="2015-02" db="EMBL/GenBank/DDBJ databases">
        <title>Genome Assembly of Bacillaceae bacterium MTCC 8252.</title>
        <authorList>
            <person name="Verma A."/>
            <person name="Khatri I."/>
            <person name="Mual P."/>
            <person name="Subramanian S."/>
            <person name="Krishnamurthi S."/>
        </authorList>
    </citation>
    <scope>NUCLEOTIDE SEQUENCE [LARGE SCALE GENOMIC DNA]</scope>
    <source>
        <strain evidence="1">MTCC 8252</strain>
    </source>
</reference>
<dbReference type="Proteomes" id="UP000031563">
    <property type="component" value="Unassembled WGS sequence"/>
</dbReference>
<accession>A0A0F5I790</accession>
<protein>
    <submittedName>
        <fullName evidence="1">Uncharacterized protein</fullName>
    </submittedName>
</protein>
<keyword evidence="2" id="KW-1185">Reference proteome</keyword>
<proteinExistence type="predicted"/>
<dbReference type="EMBL" id="JWIR02000024">
    <property type="protein sequence ID" value="KKB41140.1"/>
    <property type="molecule type" value="Genomic_DNA"/>
</dbReference>
<organism evidence="1 2">
    <name type="scientific">Bacillus thermotolerans</name>
    <name type="common">Quasibacillus thermotolerans</name>
    <dbReference type="NCBI Taxonomy" id="1221996"/>
    <lineage>
        <taxon>Bacteria</taxon>
        <taxon>Bacillati</taxon>
        <taxon>Bacillota</taxon>
        <taxon>Bacilli</taxon>
        <taxon>Bacillales</taxon>
        <taxon>Bacillaceae</taxon>
        <taxon>Bacillus</taxon>
    </lineage>
</organism>
<evidence type="ECO:0000313" key="2">
    <source>
        <dbReference type="Proteomes" id="UP000031563"/>
    </source>
</evidence>
<dbReference type="AlphaFoldDB" id="A0A0F5I790"/>
<sequence>MLFLSLISLSFFSSLRDQESGVNDLDNHFQLFIDKPLAIAYYLM</sequence>
<dbReference type="STRING" id="1221996.QY95_00847"/>
<evidence type="ECO:0000313" key="1">
    <source>
        <dbReference type="EMBL" id="KKB41140.1"/>
    </source>
</evidence>
<gene>
    <name evidence="1" type="ORF">QY95_00847</name>
</gene>